<organism evidence="1 2">
    <name type="scientific">Methanooceanicella nereidis</name>
    <dbReference type="NCBI Taxonomy" id="2052831"/>
    <lineage>
        <taxon>Archaea</taxon>
        <taxon>Methanobacteriati</taxon>
        <taxon>Methanobacteriota</taxon>
        <taxon>Stenosarchaea group</taxon>
        <taxon>Methanomicrobia</taxon>
        <taxon>Methanocellales</taxon>
        <taxon>Methanocellaceae</taxon>
        <taxon>Methanooceanicella</taxon>
    </lineage>
</organism>
<dbReference type="RefSeq" id="WP_230742614.1">
    <property type="nucleotide sequence ID" value="NZ_PGCK01000010.1"/>
</dbReference>
<proteinExistence type="predicted"/>
<accession>A0AAP2RGD4</accession>
<dbReference type="Proteomes" id="UP001320159">
    <property type="component" value="Unassembled WGS sequence"/>
</dbReference>
<gene>
    <name evidence="1" type="ORF">CUJ83_12180</name>
</gene>
<sequence length="464" mass="53955">MTGLKRDWIGSEFADFERALLFDSDKEHWGWFTWLKGGGNRVFTLSKSPFLDPMGDPVYYVFPEMYDQPYPSEGQFVQVNADGPPHIERYPKRFRSYGVKGITPLGDKELFEVLPKPRLYLDEFIHYTTINYDNAEKDFLHHILPLQVVSCPSNEIGNGGLTVFRDAFIDDKKEIRNFKKGILNMIPSGFKSFNPSYMYKALSTKDEERSVTSLLKKCSEVNLLVENKTSLMVNLPIIQHQSKYRFRQPLSSDVVSYQLSALICKPHIRKKDIKLLERSIIRVRKDLEKSRVDLKFKPFAEIKVAESLARLRLTQNNAIFKFLGEASRIIESQLKIQDELLDGIWEMQVEKFADLRYMYDGMELRDILVGGSKRSVRMDHFNSELTRRDIRIYLEIRKTAKETGNMEVPLSNLRSSLGIDDFGLYESLNTLRNYGYVLMFDNKSVVRLLDIGEFGDRFDEGFKK</sequence>
<name>A0AAP2RGD4_9EURY</name>
<evidence type="ECO:0000313" key="1">
    <source>
        <dbReference type="EMBL" id="MCD1295757.1"/>
    </source>
</evidence>
<dbReference type="EMBL" id="PGCK01000010">
    <property type="protein sequence ID" value="MCD1295757.1"/>
    <property type="molecule type" value="Genomic_DNA"/>
</dbReference>
<keyword evidence="2" id="KW-1185">Reference proteome</keyword>
<dbReference type="AlphaFoldDB" id="A0AAP2RGD4"/>
<comment type="caution">
    <text evidence="1">The sequence shown here is derived from an EMBL/GenBank/DDBJ whole genome shotgun (WGS) entry which is preliminary data.</text>
</comment>
<reference evidence="1 2" key="1">
    <citation type="submission" date="2017-11" db="EMBL/GenBank/DDBJ databases">
        <title>Isolation and Characterization of Family Methanocellaceae Species from Potential Methane Hydrate Area Offshore Southwestern Taiwan.</title>
        <authorList>
            <person name="Zhang W.-L."/>
            <person name="Chen W.-C."/>
            <person name="Lai M.-C."/>
            <person name="Chen S.-C."/>
        </authorList>
    </citation>
    <scope>NUCLEOTIDE SEQUENCE [LARGE SCALE GENOMIC DNA]</scope>
    <source>
        <strain evidence="1 2">CWC-04</strain>
    </source>
</reference>
<evidence type="ECO:0000313" key="2">
    <source>
        <dbReference type="Proteomes" id="UP001320159"/>
    </source>
</evidence>
<protein>
    <submittedName>
        <fullName evidence="1">Uncharacterized protein</fullName>
    </submittedName>
</protein>